<sequence length="505" mass="57741">MLPDITPDEIRDEPEISLVERALADCVLRLALLGEIGTAKELVELFLENGSTVGTWIIDQFLKFAWEASGQWPEGWPSDRADIPPEEEYQQSRNASWMGLPKEKNDENRAVLDACLAVDDDIHADARSGASAMYKGQRLIRALELSVKLHNIQPKSKCTRNDRASKKSKDEEGQAVEQPNESDAQFKMSNLDKESAQILNKIVARLRANHQVKYLGEAKSLWPFWVRGLMADAVDMSQDEVRTKGQAFLEAFKDRFQRSYVPSRFAGKPIRELLEIGEKNTKHYLTAEEADMGSVPEALFKQAATDEEIERLEERLKTVLPDDYKEFLKITNGFGDDDSGIFNGYFPDPAFHDTSAVNWNEEEYFQLPVDLLELPREYEDLVGQEHKQSHPDGDFDWDTAFPIFDRVLEVGTRDIDNLWLVHPGLVEQAREQYHKMYVNGDEKQKNVIKRAMESFAGSKDAFESMHWCFAKWSSGGSASMTFYPSFTKYLEHIVDRSMENRYTGP</sequence>
<feature type="region of interest" description="Disordered" evidence="1">
    <location>
        <begin position="154"/>
        <end position="185"/>
    </location>
</feature>
<organism evidence="3 4">
    <name type="scientific">Zasmidium cellare ATCC 36951</name>
    <dbReference type="NCBI Taxonomy" id="1080233"/>
    <lineage>
        <taxon>Eukaryota</taxon>
        <taxon>Fungi</taxon>
        <taxon>Dikarya</taxon>
        <taxon>Ascomycota</taxon>
        <taxon>Pezizomycotina</taxon>
        <taxon>Dothideomycetes</taxon>
        <taxon>Dothideomycetidae</taxon>
        <taxon>Mycosphaerellales</taxon>
        <taxon>Mycosphaerellaceae</taxon>
        <taxon>Zasmidium</taxon>
    </lineage>
</organism>
<gene>
    <name evidence="3" type="ORF">M409DRAFT_54755</name>
</gene>
<evidence type="ECO:0000313" key="4">
    <source>
        <dbReference type="Proteomes" id="UP000799537"/>
    </source>
</evidence>
<dbReference type="OrthoDB" id="2788868at2759"/>
<dbReference type="InterPro" id="IPR037883">
    <property type="entry name" value="Knr4/Smi1-like_sf"/>
</dbReference>
<proteinExistence type="predicted"/>
<dbReference type="RefSeq" id="XP_033667292.1">
    <property type="nucleotide sequence ID" value="XM_033812817.1"/>
</dbReference>
<dbReference type="AlphaFoldDB" id="A0A6A6CIH2"/>
<dbReference type="Proteomes" id="UP000799537">
    <property type="component" value="Unassembled WGS sequence"/>
</dbReference>
<dbReference type="SMART" id="SM00860">
    <property type="entry name" value="SMI1_KNR4"/>
    <property type="match status" value="1"/>
</dbReference>
<dbReference type="GeneID" id="54566089"/>
<dbReference type="SUPFAM" id="SSF160631">
    <property type="entry name" value="SMI1/KNR4-like"/>
    <property type="match status" value="1"/>
</dbReference>
<accession>A0A6A6CIH2</accession>
<dbReference type="EMBL" id="ML993596">
    <property type="protein sequence ID" value="KAF2166403.1"/>
    <property type="molecule type" value="Genomic_DNA"/>
</dbReference>
<name>A0A6A6CIH2_ZASCE</name>
<dbReference type="Pfam" id="PF09346">
    <property type="entry name" value="SMI1_KNR4"/>
    <property type="match status" value="1"/>
</dbReference>
<dbReference type="Gene3D" id="3.40.1580.10">
    <property type="entry name" value="SMI1/KNR4-like"/>
    <property type="match status" value="1"/>
</dbReference>
<protein>
    <recommendedName>
        <fullName evidence="2">Knr4/Smi1-like domain-containing protein</fullName>
    </recommendedName>
</protein>
<keyword evidence="4" id="KW-1185">Reference proteome</keyword>
<feature type="domain" description="Knr4/Smi1-like" evidence="2">
    <location>
        <begin position="303"/>
        <end position="492"/>
    </location>
</feature>
<evidence type="ECO:0000313" key="3">
    <source>
        <dbReference type="EMBL" id="KAF2166403.1"/>
    </source>
</evidence>
<evidence type="ECO:0000259" key="2">
    <source>
        <dbReference type="SMART" id="SM00860"/>
    </source>
</evidence>
<feature type="compositionally biased region" description="Basic and acidic residues" evidence="1">
    <location>
        <begin position="159"/>
        <end position="172"/>
    </location>
</feature>
<evidence type="ECO:0000256" key="1">
    <source>
        <dbReference type="SAM" id="MobiDB-lite"/>
    </source>
</evidence>
<reference evidence="3" key="1">
    <citation type="journal article" date="2020" name="Stud. Mycol.">
        <title>101 Dothideomycetes genomes: a test case for predicting lifestyles and emergence of pathogens.</title>
        <authorList>
            <person name="Haridas S."/>
            <person name="Albert R."/>
            <person name="Binder M."/>
            <person name="Bloem J."/>
            <person name="Labutti K."/>
            <person name="Salamov A."/>
            <person name="Andreopoulos B."/>
            <person name="Baker S."/>
            <person name="Barry K."/>
            <person name="Bills G."/>
            <person name="Bluhm B."/>
            <person name="Cannon C."/>
            <person name="Castanera R."/>
            <person name="Culley D."/>
            <person name="Daum C."/>
            <person name="Ezra D."/>
            <person name="Gonzalez J."/>
            <person name="Henrissat B."/>
            <person name="Kuo A."/>
            <person name="Liang C."/>
            <person name="Lipzen A."/>
            <person name="Lutzoni F."/>
            <person name="Magnuson J."/>
            <person name="Mondo S."/>
            <person name="Nolan M."/>
            <person name="Ohm R."/>
            <person name="Pangilinan J."/>
            <person name="Park H.-J."/>
            <person name="Ramirez L."/>
            <person name="Alfaro M."/>
            <person name="Sun H."/>
            <person name="Tritt A."/>
            <person name="Yoshinaga Y."/>
            <person name="Zwiers L.-H."/>
            <person name="Turgeon B."/>
            <person name="Goodwin S."/>
            <person name="Spatafora J."/>
            <person name="Crous P."/>
            <person name="Grigoriev I."/>
        </authorList>
    </citation>
    <scope>NUCLEOTIDE SEQUENCE</scope>
    <source>
        <strain evidence="3">ATCC 36951</strain>
    </source>
</reference>
<dbReference type="InterPro" id="IPR018958">
    <property type="entry name" value="Knr4/Smi1-like_dom"/>
</dbReference>